<dbReference type="EMBL" id="JASPKZ010003077">
    <property type="protein sequence ID" value="KAJ9594045.1"/>
    <property type="molecule type" value="Genomic_DNA"/>
</dbReference>
<accession>A0AAD8A8E0</accession>
<feature type="non-terminal residue" evidence="1">
    <location>
        <position position="1"/>
    </location>
</feature>
<protein>
    <submittedName>
        <fullName evidence="1">Uncharacterized protein</fullName>
    </submittedName>
</protein>
<dbReference type="AlphaFoldDB" id="A0AAD8A8E0"/>
<reference evidence="1" key="2">
    <citation type="submission" date="2023-05" db="EMBL/GenBank/DDBJ databases">
        <authorList>
            <person name="Fouks B."/>
        </authorList>
    </citation>
    <scope>NUCLEOTIDE SEQUENCE</scope>
    <source>
        <strain evidence="1">Stay&amp;Tobe</strain>
        <tissue evidence="1">Testes</tissue>
    </source>
</reference>
<organism evidence="1 2">
    <name type="scientific">Diploptera punctata</name>
    <name type="common">Pacific beetle cockroach</name>
    <dbReference type="NCBI Taxonomy" id="6984"/>
    <lineage>
        <taxon>Eukaryota</taxon>
        <taxon>Metazoa</taxon>
        <taxon>Ecdysozoa</taxon>
        <taxon>Arthropoda</taxon>
        <taxon>Hexapoda</taxon>
        <taxon>Insecta</taxon>
        <taxon>Pterygota</taxon>
        <taxon>Neoptera</taxon>
        <taxon>Polyneoptera</taxon>
        <taxon>Dictyoptera</taxon>
        <taxon>Blattodea</taxon>
        <taxon>Blaberoidea</taxon>
        <taxon>Blaberidae</taxon>
        <taxon>Diplopterinae</taxon>
        <taxon>Diploptera</taxon>
    </lineage>
</organism>
<gene>
    <name evidence="1" type="ORF">L9F63_014522</name>
</gene>
<dbReference type="Proteomes" id="UP001233999">
    <property type="component" value="Unassembled WGS sequence"/>
</dbReference>
<reference evidence="1" key="1">
    <citation type="journal article" date="2023" name="IScience">
        <title>Live-bearing cockroach genome reveals convergent evolutionary mechanisms linked to viviparity in insects and beyond.</title>
        <authorList>
            <person name="Fouks B."/>
            <person name="Harrison M.C."/>
            <person name="Mikhailova A.A."/>
            <person name="Marchal E."/>
            <person name="English S."/>
            <person name="Carruthers M."/>
            <person name="Jennings E.C."/>
            <person name="Chiamaka E.L."/>
            <person name="Frigard R.A."/>
            <person name="Pippel M."/>
            <person name="Attardo G.M."/>
            <person name="Benoit J.B."/>
            <person name="Bornberg-Bauer E."/>
            <person name="Tobe S.S."/>
        </authorList>
    </citation>
    <scope>NUCLEOTIDE SEQUENCE</scope>
    <source>
        <strain evidence="1">Stay&amp;Tobe</strain>
    </source>
</reference>
<comment type="caution">
    <text evidence="1">The sequence shown here is derived from an EMBL/GenBank/DDBJ whole genome shotgun (WGS) entry which is preliminary data.</text>
</comment>
<sequence>RACSKPVGTESAACMKSLLKRMFNSCMGYVVCYRKYVNDIACDFSGPNRKRCMIHECYSFNICCSNVC</sequence>
<evidence type="ECO:0000313" key="1">
    <source>
        <dbReference type="EMBL" id="KAJ9594045.1"/>
    </source>
</evidence>
<name>A0AAD8A8E0_DIPPU</name>
<keyword evidence="2" id="KW-1185">Reference proteome</keyword>
<evidence type="ECO:0000313" key="2">
    <source>
        <dbReference type="Proteomes" id="UP001233999"/>
    </source>
</evidence>
<feature type="non-terminal residue" evidence="1">
    <location>
        <position position="68"/>
    </location>
</feature>
<proteinExistence type="predicted"/>